<dbReference type="InterPro" id="IPR036852">
    <property type="entry name" value="Peptidase_S8/S53_dom_sf"/>
</dbReference>
<evidence type="ECO:0000256" key="4">
    <source>
        <dbReference type="ARBA" id="ARBA00022825"/>
    </source>
</evidence>
<gene>
    <name evidence="6" type="ORF">BC349_09555</name>
</gene>
<proteinExistence type="inferred from homology"/>
<evidence type="ECO:0000256" key="3">
    <source>
        <dbReference type="ARBA" id="ARBA00022801"/>
    </source>
</evidence>
<keyword evidence="7" id="KW-1185">Reference proteome</keyword>
<dbReference type="PANTHER" id="PTHR43806">
    <property type="entry name" value="PEPTIDASE S8"/>
    <property type="match status" value="1"/>
</dbReference>
<evidence type="ECO:0000256" key="1">
    <source>
        <dbReference type="ARBA" id="ARBA00011073"/>
    </source>
</evidence>
<dbReference type="InterPro" id="IPR034074">
    <property type="entry name" value="Y4bN_pept_dom"/>
</dbReference>
<feature type="domain" description="Peptidase S8/S53" evidence="5">
    <location>
        <begin position="279"/>
        <end position="615"/>
    </location>
</feature>
<dbReference type="InterPro" id="IPR000209">
    <property type="entry name" value="Peptidase_S8/S53_dom"/>
</dbReference>
<dbReference type="InterPro" id="IPR015500">
    <property type="entry name" value="Peptidase_S8_subtilisin-rel"/>
</dbReference>
<evidence type="ECO:0000256" key="2">
    <source>
        <dbReference type="ARBA" id="ARBA00022670"/>
    </source>
</evidence>
<keyword evidence="3" id="KW-0378">Hydrolase</keyword>
<keyword evidence="4" id="KW-0720">Serine protease</keyword>
<dbReference type="PANTHER" id="PTHR43806:SF11">
    <property type="entry name" value="CEREVISIN-RELATED"/>
    <property type="match status" value="1"/>
</dbReference>
<dbReference type="Proteomes" id="UP000765802">
    <property type="component" value="Unassembled WGS sequence"/>
</dbReference>
<evidence type="ECO:0000313" key="7">
    <source>
        <dbReference type="Proteomes" id="UP000765802"/>
    </source>
</evidence>
<reference evidence="6 7" key="1">
    <citation type="submission" date="2016-07" db="EMBL/GenBank/DDBJ databases">
        <title>Genome analysis of Flavihumibacter stibioxidans YS-17.</title>
        <authorList>
            <person name="Shi K."/>
            <person name="Han Y."/>
            <person name="Wang G."/>
        </authorList>
    </citation>
    <scope>NUCLEOTIDE SEQUENCE [LARGE SCALE GENOMIC DNA]</scope>
    <source>
        <strain evidence="6 7">YS-17</strain>
    </source>
</reference>
<sequence>MADNNPHIFLNNIAVSYDFQPRQGFGSDKIPVRNRNQHSNKLLQEFTNTESAIQQTKQERIQNQLPFKSGSYWEFSGRAGYSLVTKSLENLPKNIRLLNIKTEGDTPDNTTIKAVVYVPENEEKIFRKKITDYKFKNTKAENPKNANLVNSIESISLASVLSLWTDNPSLIPNENKAWCEVWLYTGKNAGEINAEIQRSCELIDIQLSSQQLAFPERMVRLIRANRAQLMELIEQCDFIAEMRLLRETARFWLTENNADQVAWVQNLLQRASFSFPNDIGVCILDTGVNNAHLLLAPVLHDNDKHSVEPGWGPNDDDGHGTLMAGISAYGDLQILLESQEALEINHKLSSVKILPPVGQNDRELYGAITSQGISRSELAAPNRKQVYCMAVTSQEKIYRGRPTSWSSAIDQLAFGEIEGEKRLIIISAGNVRDDVEYQNYPDSNISISVEDPAQAWNALTIGAVTDKIIITDPAYNNGHSPIANIGELSPYSSTSTTWERRKWPLKPDIVLEGGNILKAPDNSIVGCIDDFAILSTSRRPLNNQFDAFSGTSASTAYTSWMCAKILTAYPNSWPETIRGLLIHSADWTESIINQFSIDLTKKQHIENLMRICGYGVPNIAKAIQNTQSSFTLIAEEEIKPFTVNEAGRVIAKDMHFFKLPWPKEMLLGLAETKVKFRITLSYFIEPAPGEIGWKDRYRYQSYGFRFEVNNPTETEEEFLKRINLALRDEEEVVETESGSDRWKIGPNLRNLGSVHSDIWEATAAELSTCNFIALYPVTGWWKDRKPLDRWQQKTRYSLLISLETPEQEIDIYSPIYNLVSTPVTIQVNQQ</sequence>
<dbReference type="InterPro" id="IPR050131">
    <property type="entry name" value="Peptidase_S8_subtilisin-like"/>
</dbReference>
<comment type="similarity">
    <text evidence="1">Belongs to the peptidase S8 family.</text>
</comment>
<keyword evidence="2" id="KW-0645">Protease</keyword>
<name>A0ABR7M8K9_9BACT</name>
<dbReference type="SUPFAM" id="SSF52743">
    <property type="entry name" value="Subtilisin-like"/>
    <property type="match status" value="1"/>
</dbReference>
<dbReference type="Gene3D" id="3.40.50.200">
    <property type="entry name" value="Peptidase S8/S53 domain"/>
    <property type="match status" value="1"/>
</dbReference>
<dbReference type="EMBL" id="MBUA01000012">
    <property type="protein sequence ID" value="MBC6491276.1"/>
    <property type="molecule type" value="Genomic_DNA"/>
</dbReference>
<evidence type="ECO:0000259" key="5">
    <source>
        <dbReference type="Pfam" id="PF00082"/>
    </source>
</evidence>
<dbReference type="CDD" id="cd04847">
    <property type="entry name" value="Peptidases_S8_Subtilisin_like_2"/>
    <property type="match status" value="1"/>
</dbReference>
<evidence type="ECO:0000313" key="6">
    <source>
        <dbReference type="EMBL" id="MBC6491276.1"/>
    </source>
</evidence>
<accession>A0ABR7M8K9</accession>
<protein>
    <recommendedName>
        <fullName evidence="5">Peptidase S8/S53 domain-containing protein</fullName>
    </recommendedName>
</protein>
<dbReference type="RefSeq" id="WP_187256583.1">
    <property type="nucleotide sequence ID" value="NZ_JBHULF010000014.1"/>
</dbReference>
<organism evidence="6 7">
    <name type="scientific">Flavihumibacter stibioxidans</name>
    <dbReference type="NCBI Taxonomy" id="1834163"/>
    <lineage>
        <taxon>Bacteria</taxon>
        <taxon>Pseudomonadati</taxon>
        <taxon>Bacteroidota</taxon>
        <taxon>Chitinophagia</taxon>
        <taxon>Chitinophagales</taxon>
        <taxon>Chitinophagaceae</taxon>
        <taxon>Flavihumibacter</taxon>
    </lineage>
</organism>
<dbReference type="Pfam" id="PF00082">
    <property type="entry name" value="Peptidase_S8"/>
    <property type="match status" value="1"/>
</dbReference>
<dbReference type="PRINTS" id="PR00723">
    <property type="entry name" value="SUBTILISIN"/>
</dbReference>
<comment type="caution">
    <text evidence="6">The sequence shown here is derived from an EMBL/GenBank/DDBJ whole genome shotgun (WGS) entry which is preliminary data.</text>
</comment>